<dbReference type="Proteomes" id="UP000033865">
    <property type="component" value="Unassembled WGS sequence"/>
</dbReference>
<accession>A0A0G2A7V3</accession>
<sequence>MLDFSHRRVAVFIDTQNLYYSARNLFGKKVDFGNVVSAGLGDRQLIRATAYVVSTESGDESPFFEALQKTGIQTKSKPLMEYLSGIKKADWDVGITVDIMSTVDAVDVIVLASGDGDFVPLAQYVKSHGRRFEVVSFRETTASTLLEWADSYINLSEDKRKFLIGRSRQPPVRMTKGGEALVEKDQAESLPENMPKPRFAKTEDVQGSRSRRLSF</sequence>
<dbReference type="GO" id="GO:0004540">
    <property type="term" value="F:RNA nuclease activity"/>
    <property type="evidence" value="ECO:0007669"/>
    <property type="project" value="InterPro"/>
</dbReference>
<dbReference type="PANTHER" id="PTHR35458:SF8">
    <property type="entry name" value="SLR0650 PROTEIN"/>
    <property type="match status" value="1"/>
</dbReference>
<dbReference type="CDD" id="cd10911">
    <property type="entry name" value="PIN_LabA"/>
    <property type="match status" value="1"/>
</dbReference>
<evidence type="ECO:0000259" key="2">
    <source>
        <dbReference type="Pfam" id="PF01936"/>
    </source>
</evidence>
<evidence type="ECO:0000256" key="1">
    <source>
        <dbReference type="SAM" id="MobiDB-lite"/>
    </source>
</evidence>
<evidence type="ECO:0000313" key="4">
    <source>
        <dbReference type="Proteomes" id="UP000033865"/>
    </source>
</evidence>
<dbReference type="EMBL" id="LCRN01000004">
    <property type="protein sequence ID" value="KKW37007.1"/>
    <property type="molecule type" value="Genomic_DNA"/>
</dbReference>
<dbReference type="InterPro" id="IPR047140">
    <property type="entry name" value="LabA"/>
</dbReference>
<dbReference type="Pfam" id="PF01936">
    <property type="entry name" value="NYN"/>
    <property type="match status" value="1"/>
</dbReference>
<gene>
    <name evidence="3" type="ORF">UY82_C0004G0002</name>
</gene>
<dbReference type="Gene3D" id="3.40.50.1010">
    <property type="entry name" value="5'-nuclease"/>
    <property type="match status" value="1"/>
</dbReference>
<dbReference type="AlphaFoldDB" id="A0A0G2A7V3"/>
<comment type="caution">
    <text evidence="3">The sequence shown here is derived from an EMBL/GenBank/DDBJ whole genome shotgun (WGS) entry which is preliminary data.</text>
</comment>
<reference evidence="3 4" key="1">
    <citation type="journal article" date="2015" name="Nature">
        <title>rRNA introns, odd ribosomes, and small enigmatic genomes across a large radiation of phyla.</title>
        <authorList>
            <person name="Brown C.T."/>
            <person name="Hug L.A."/>
            <person name="Thomas B.C."/>
            <person name="Sharon I."/>
            <person name="Castelle C.J."/>
            <person name="Singh A."/>
            <person name="Wilkins M.J."/>
            <person name="Williams K.H."/>
            <person name="Banfield J.F."/>
        </authorList>
    </citation>
    <scope>NUCLEOTIDE SEQUENCE [LARGE SCALE GENOMIC DNA]</scope>
</reference>
<dbReference type="PANTHER" id="PTHR35458">
    <property type="entry name" value="SLR0755 PROTEIN"/>
    <property type="match status" value="1"/>
</dbReference>
<organism evidence="3 4">
    <name type="scientific">Candidatus Uhrbacteria bacterium GW2011_GWC2_53_7</name>
    <dbReference type="NCBI Taxonomy" id="1618986"/>
    <lineage>
        <taxon>Bacteria</taxon>
        <taxon>Candidatus Uhriibacteriota</taxon>
    </lineage>
</organism>
<feature type="domain" description="NYN" evidence="2">
    <location>
        <begin position="8"/>
        <end position="155"/>
    </location>
</feature>
<dbReference type="PATRIC" id="fig|1618986.3.peg.58"/>
<name>A0A0G2A7V3_9BACT</name>
<feature type="region of interest" description="Disordered" evidence="1">
    <location>
        <begin position="167"/>
        <end position="215"/>
    </location>
</feature>
<dbReference type="InterPro" id="IPR021139">
    <property type="entry name" value="NYN"/>
</dbReference>
<evidence type="ECO:0000313" key="3">
    <source>
        <dbReference type="EMBL" id="KKW37007.1"/>
    </source>
</evidence>
<proteinExistence type="predicted"/>
<protein>
    <recommendedName>
        <fullName evidence="2">NYN domain-containing protein</fullName>
    </recommendedName>
</protein>